<comment type="caution">
    <text evidence="1">The sequence shown here is derived from an EMBL/GenBank/DDBJ whole genome shotgun (WGS) entry which is preliminary data.</text>
</comment>
<reference evidence="1" key="1">
    <citation type="submission" date="2012-02" db="EMBL/GenBank/DDBJ databases">
        <title>Whole genome shotgun sequence of Gordonia otitidis NBRC 100426.</title>
        <authorList>
            <person name="Yoshida I."/>
            <person name="Hosoyama A."/>
            <person name="Tsuchikane K."/>
            <person name="Katsumata H."/>
            <person name="Yamazaki S."/>
            <person name="Fujita N."/>
        </authorList>
    </citation>
    <scope>NUCLEOTIDE SEQUENCE [LARGE SCALE GENOMIC DNA]</scope>
    <source>
        <strain evidence="1">NBRC 100426</strain>
    </source>
</reference>
<dbReference type="STRING" id="1108044.GOOTI_076_00300"/>
<sequence length="109" mass="11571">MDSTRLPALVDELIATARTAHSRRAGHTLHGNSSRHLRQTVIALAAATELGEHESPGEATLQVLRGDVTLTAGTDDWHGTAGDLVTIPDARHNLRANDDSAVLLTVLAH</sequence>
<name>H5TJJ2_GORO1</name>
<dbReference type="CDD" id="cd02230">
    <property type="entry name" value="cupin_HP0902-like"/>
    <property type="match status" value="1"/>
</dbReference>
<dbReference type="OrthoDB" id="5190473at2"/>
<dbReference type="SUPFAM" id="SSF51182">
    <property type="entry name" value="RmlC-like cupins"/>
    <property type="match status" value="1"/>
</dbReference>
<dbReference type="Proteomes" id="UP000005038">
    <property type="component" value="Unassembled WGS sequence"/>
</dbReference>
<dbReference type="Gene3D" id="2.60.120.10">
    <property type="entry name" value="Jelly Rolls"/>
    <property type="match status" value="1"/>
</dbReference>
<gene>
    <name evidence="1" type="ORF">GOOTI_076_00300</name>
</gene>
<keyword evidence="2" id="KW-1185">Reference proteome</keyword>
<evidence type="ECO:0000313" key="2">
    <source>
        <dbReference type="Proteomes" id="UP000005038"/>
    </source>
</evidence>
<evidence type="ECO:0008006" key="3">
    <source>
        <dbReference type="Google" id="ProtNLM"/>
    </source>
</evidence>
<dbReference type="EMBL" id="BAFB01000076">
    <property type="protein sequence ID" value="GAB33650.1"/>
    <property type="molecule type" value="Genomic_DNA"/>
</dbReference>
<protein>
    <recommendedName>
        <fullName evidence="3">Cupin 2 conserved barrel domain-containing protein</fullName>
    </recommendedName>
</protein>
<dbReference type="RefSeq" id="WP_007237895.1">
    <property type="nucleotide sequence ID" value="NZ_BAFB01000076.1"/>
</dbReference>
<dbReference type="InterPro" id="IPR014710">
    <property type="entry name" value="RmlC-like_jellyroll"/>
</dbReference>
<dbReference type="PANTHER" id="PTHR37694:SF1">
    <property type="entry name" value="SLR8022 PROTEIN"/>
    <property type="match status" value="1"/>
</dbReference>
<dbReference type="PANTHER" id="PTHR37694">
    <property type="entry name" value="SLR8022 PROTEIN"/>
    <property type="match status" value="1"/>
</dbReference>
<dbReference type="InterPro" id="IPR011051">
    <property type="entry name" value="RmlC_Cupin_sf"/>
</dbReference>
<organism evidence="1 2">
    <name type="scientific">Gordonia otitidis (strain DSM 44809 / CCUG 52243 / JCM 12355 / NBRC 100426 / IFM 10032)</name>
    <dbReference type="NCBI Taxonomy" id="1108044"/>
    <lineage>
        <taxon>Bacteria</taxon>
        <taxon>Bacillati</taxon>
        <taxon>Actinomycetota</taxon>
        <taxon>Actinomycetes</taxon>
        <taxon>Mycobacteriales</taxon>
        <taxon>Gordoniaceae</taxon>
        <taxon>Gordonia</taxon>
    </lineage>
</organism>
<proteinExistence type="predicted"/>
<accession>H5TJJ2</accession>
<dbReference type="AlphaFoldDB" id="H5TJJ2"/>
<evidence type="ECO:0000313" key="1">
    <source>
        <dbReference type="EMBL" id="GAB33650.1"/>
    </source>
</evidence>